<organism evidence="1 2">
    <name type="scientific">Paenibacillus puldeungensis</name>
    <dbReference type="NCBI Taxonomy" id="696536"/>
    <lineage>
        <taxon>Bacteria</taxon>
        <taxon>Bacillati</taxon>
        <taxon>Bacillota</taxon>
        <taxon>Bacilli</taxon>
        <taxon>Bacillales</taxon>
        <taxon>Paenibacillaceae</taxon>
        <taxon>Paenibacillus</taxon>
    </lineage>
</organism>
<proteinExistence type="predicted"/>
<dbReference type="EMBL" id="JBHTLM010000011">
    <property type="protein sequence ID" value="MFD1177718.1"/>
    <property type="molecule type" value="Genomic_DNA"/>
</dbReference>
<accession>A0ABW3RYT8</accession>
<gene>
    <name evidence="1" type="ORF">ACFQ3W_15610</name>
</gene>
<name>A0ABW3RYT8_9BACL</name>
<protein>
    <submittedName>
        <fullName evidence="1">Uncharacterized protein</fullName>
    </submittedName>
</protein>
<comment type="caution">
    <text evidence="1">The sequence shown here is derived from an EMBL/GenBank/DDBJ whole genome shotgun (WGS) entry which is preliminary data.</text>
</comment>
<keyword evidence="2" id="KW-1185">Reference proteome</keyword>
<dbReference type="Proteomes" id="UP001597262">
    <property type="component" value="Unassembled WGS sequence"/>
</dbReference>
<evidence type="ECO:0000313" key="1">
    <source>
        <dbReference type="EMBL" id="MFD1177718.1"/>
    </source>
</evidence>
<evidence type="ECO:0000313" key="2">
    <source>
        <dbReference type="Proteomes" id="UP001597262"/>
    </source>
</evidence>
<sequence length="220" mass="23413">MSSGNSIVVTVLSAPVTFGANYRLFSWKDKPGEAISKQILHLGESYTFTNTGSKLITLSSDALQVGGKFDVAVYDSDGSVHNAQFDEKGNVAIPAGGYAIVTGQSPNPVNISYTDTITVSTAEHPALLRASVTKGYSYTYENTSNETENLFSDATSGTNEFAYVLRRPDGTILREETSRYSTVQVPAGHSITVAPLTATLTYGGIYTSFKGTPGDNPTVK</sequence>
<dbReference type="RefSeq" id="WP_379320165.1">
    <property type="nucleotide sequence ID" value="NZ_JBHTLM010000011.1"/>
</dbReference>
<reference evidence="2" key="1">
    <citation type="journal article" date="2019" name="Int. J. Syst. Evol. Microbiol.">
        <title>The Global Catalogue of Microorganisms (GCM) 10K type strain sequencing project: providing services to taxonomists for standard genome sequencing and annotation.</title>
        <authorList>
            <consortium name="The Broad Institute Genomics Platform"/>
            <consortium name="The Broad Institute Genome Sequencing Center for Infectious Disease"/>
            <person name="Wu L."/>
            <person name="Ma J."/>
        </authorList>
    </citation>
    <scope>NUCLEOTIDE SEQUENCE [LARGE SCALE GENOMIC DNA]</scope>
    <source>
        <strain evidence="2">CCUG 59189</strain>
    </source>
</reference>